<evidence type="ECO:0000256" key="4">
    <source>
        <dbReference type="ARBA" id="ARBA00022840"/>
    </source>
</evidence>
<reference evidence="7" key="1">
    <citation type="journal article" date="2019" name="Int. J. Syst. Evol. Microbiol.">
        <title>The Global Catalogue of Microorganisms (GCM) 10K type strain sequencing project: providing services to taxonomists for standard genome sequencing and annotation.</title>
        <authorList>
            <consortium name="The Broad Institute Genomics Platform"/>
            <consortium name="The Broad Institute Genome Sequencing Center for Infectious Disease"/>
            <person name="Wu L."/>
            <person name="Ma J."/>
        </authorList>
    </citation>
    <scope>NUCLEOTIDE SEQUENCE [LARGE SCALE GENOMIC DNA]</scope>
    <source>
        <strain evidence="7">CCM 7044</strain>
    </source>
</reference>
<keyword evidence="4 6" id="KW-0067">ATP-binding</keyword>
<dbReference type="EMBL" id="JBHUOG010000001">
    <property type="protein sequence ID" value="MFD2793701.1"/>
    <property type="molecule type" value="Genomic_DNA"/>
</dbReference>
<keyword evidence="7" id="KW-1185">Reference proteome</keyword>
<dbReference type="PANTHER" id="PTHR43335:SF4">
    <property type="entry name" value="ABC TRANSPORTER, ATP-BINDING PROTEIN"/>
    <property type="match status" value="1"/>
</dbReference>
<dbReference type="RefSeq" id="WP_377182123.1">
    <property type="nucleotide sequence ID" value="NZ_JBHUOG010000001.1"/>
</dbReference>
<proteinExistence type="inferred from homology"/>
<name>A0ABW5VRJ5_9MICO</name>
<dbReference type="Pfam" id="PF00005">
    <property type="entry name" value="ABC_tran"/>
    <property type="match status" value="1"/>
</dbReference>
<gene>
    <name evidence="6" type="ORF">ACFS27_09075</name>
</gene>
<dbReference type="CDD" id="cd03230">
    <property type="entry name" value="ABC_DR_subfamily_A"/>
    <property type="match status" value="1"/>
</dbReference>
<feature type="domain" description="ABC transporter" evidence="5">
    <location>
        <begin position="4"/>
        <end position="234"/>
    </location>
</feature>
<dbReference type="GO" id="GO:0005524">
    <property type="term" value="F:ATP binding"/>
    <property type="evidence" value="ECO:0007669"/>
    <property type="project" value="UniProtKB-KW"/>
</dbReference>
<evidence type="ECO:0000313" key="7">
    <source>
        <dbReference type="Proteomes" id="UP001597479"/>
    </source>
</evidence>
<protein>
    <submittedName>
        <fullName evidence="6">ABC transporter ATP-binding protein</fullName>
    </submittedName>
</protein>
<evidence type="ECO:0000256" key="2">
    <source>
        <dbReference type="ARBA" id="ARBA00022448"/>
    </source>
</evidence>
<dbReference type="Gene3D" id="3.40.50.300">
    <property type="entry name" value="P-loop containing nucleotide triphosphate hydrolases"/>
    <property type="match status" value="1"/>
</dbReference>
<sequence length="251" mass="26137">MTALLLDDVSHTFGARTALDHLTLSVAPGQVTALIGLNGAGKTTALRALAGRLRPTRGTVRVLGHNPADLPSNVAMRFGHVVETPLVYPELTVAENLRCAAGLHGLPTRAARQTASAAVGQMGLDPWRLARAGTLSMGNRQRLGIACATLHGPTALILDEPTSALDPQGVVLVRELVRGLADVGAAVLVSSHHLDEVARIADEIVVLHAGCDVGRLEPGGTDLEQRFFAMVLDADTRAATDTNAQTPGGRA</sequence>
<dbReference type="InterPro" id="IPR003593">
    <property type="entry name" value="AAA+_ATPase"/>
</dbReference>
<accession>A0ABW5VRJ5</accession>
<dbReference type="Proteomes" id="UP001597479">
    <property type="component" value="Unassembled WGS sequence"/>
</dbReference>
<dbReference type="PROSITE" id="PS50893">
    <property type="entry name" value="ABC_TRANSPORTER_2"/>
    <property type="match status" value="1"/>
</dbReference>
<evidence type="ECO:0000256" key="3">
    <source>
        <dbReference type="ARBA" id="ARBA00022741"/>
    </source>
</evidence>
<evidence type="ECO:0000256" key="1">
    <source>
        <dbReference type="ARBA" id="ARBA00005417"/>
    </source>
</evidence>
<dbReference type="InterPro" id="IPR003439">
    <property type="entry name" value="ABC_transporter-like_ATP-bd"/>
</dbReference>
<keyword evidence="2" id="KW-0813">Transport</keyword>
<comment type="caution">
    <text evidence="6">The sequence shown here is derived from an EMBL/GenBank/DDBJ whole genome shotgun (WGS) entry which is preliminary data.</text>
</comment>
<organism evidence="6 7">
    <name type="scientific">Promicromonospora vindobonensis</name>
    <dbReference type="NCBI Taxonomy" id="195748"/>
    <lineage>
        <taxon>Bacteria</taxon>
        <taxon>Bacillati</taxon>
        <taxon>Actinomycetota</taxon>
        <taxon>Actinomycetes</taxon>
        <taxon>Micrococcales</taxon>
        <taxon>Promicromonosporaceae</taxon>
        <taxon>Promicromonospora</taxon>
    </lineage>
</organism>
<evidence type="ECO:0000313" key="6">
    <source>
        <dbReference type="EMBL" id="MFD2793701.1"/>
    </source>
</evidence>
<dbReference type="PANTHER" id="PTHR43335">
    <property type="entry name" value="ABC TRANSPORTER, ATP-BINDING PROTEIN"/>
    <property type="match status" value="1"/>
</dbReference>
<comment type="similarity">
    <text evidence="1">Belongs to the ABC transporter superfamily.</text>
</comment>
<keyword evidence="3" id="KW-0547">Nucleotide-binding</keyword>
<evidence type="ECO:0000259" key="5">
    <source>
        <dbReference type="PROSITE" id="PS50893"/>
    </source>
</evidence>
<dbReference type="SMART" id="SM00382">
    <property type="entry name" value="AAA"/>
    <property type="match status" value="1"/>
</dbReference>
<dbReference type="InterPro" id="IPR027417">
    <property type="entry name" value="P-loop_NTPase"/>
</dbReference>
<dbReference type="SUPFAM" id="SSF52540">
    <property type="entry name" value="P-loop containing nucleoside triphosphate hydrolases"/>
    <property type="match status" value="1"/>
</dbReference>